<sequence>MYALFEGNKQIGDPFPTEKEVWEAALIEGLVTDVPVADEEGGRLLPAGYHVARVAEICEPRPEWKLPREIS</sequence>
<dbReference type="RefSeq" id="WP_129271892.1">
    <property type="nucleotide sequence ID" value="NZ_MZXW01000021.1"/>
</dbReference>
<name>A0A4Q1V291_9BRAD</name>
<gene>
    <name evidence="1" type="ORF">B5V03_18655</name>
</gene>
<proteinExistence type="predicted"/>
<protein>
    <submittedName>
        <fullName evidence="1">Uncharacterized protein</fullName>
    </submittedName>
</protein>
<dbReference type="EMBL" id="MZXW01000021">
    <property type="protein sequence ID" value="RXT45695.1"/>
    <property type="molecule type" value="Genomic_DNA"/>
</dbReference>
<evidence type="ECO:0000313" key="2">
    <source>
        <dbReference type="Proteomes" id="UP000290819"/>
    </source>
</evidence>
<organism evidence="1 2">
    <name type="scientific">Bradyrhizobium betae</name>
    <dbReference type="NCBI Taxonomy" id="244734"/>
    <lineage>
        <taxon>Bacteria</taxon>
        <taxon>Pseudomonadati</taxon>
        <taxon>Pseudomonadota</taxon>
        <taxon>Alphaproteobacteria</taxon>
        <taxon>Hyphomicrobiales</taxon>
        <taxon>Nitrobacteraceae</taxon>
        <taxon>Bradyrhizobium</taxon>
    </lineage>
</organism>
<comment type="caution">
    <text evidence="1">The sequence shown here is derived from an EMBL/GenBank/DDBJ whole genome shotgun (WGS) entry which is preliminary data.</text>
</comment>
<keyword evidence="2" id="KW-1185">Reference proteome</keyword>
<evidence type="ECO:0000313" key="1">
    <source>
        <dbReference type="EMBL" id="RXT45695.1"/>
    </source>
</evidence>
<dbReference type="OrthoDB" id="8246888at2"/>
<accession>A0A4Q1V291</accession>
<dbReference type="Proteomes" id="UP000290819">
    <property type="component" value="Unassembled WGS sequence"/>
</dbReference>
<reference evidence="1 2" key="1">
    <citation type="submission" date="2017-03" db="EMBL/GenBank/DDBJ databases">
        <authorList>
            <person name="Safronova V.I."/>
            <person name="Sazanova A.L."/>
            <person name="Chirak E.R."/>
        </authorList>
    </citation>
    <scope>NUCLEOTIDE SEQUENCE [LARGE SCALE GENOMIC DNA]</scope>
    <source>
        <strain evidence="1 2">Opo-243</strain>
    </source>
</reference>
<dbReference type="AlphaFoldDB" id="A0A4Q1V291"/>